<keyword evidence="2" id="KW-1185">Reference proteome</keyword>
<proteinExistence type="predicted"/>
<protein>
    <submittedName>
        <fullName evidence="1">14565_t:CDS:1</fullName>
    </submittedName>
</protein>
<evidence type="ECO:0000313" key="1">
    <source>
        <dbReference type="EMBL" id="CAG8769029.1"/>
    </source>
</evidence>
<gene>
    <name evidence="1" type="ORF">ACOLOM_LOCUS13646</name>
</gene>
<comment type="caution">
    <text evidence="1">The sequence shown here is derived from an EMBL/GenBank/DDBJ whole genome shotgun (WGS) entry which is preliminary data.</text>
</comment>
<reference evidence="1" key="1">
    <citation type="submission" date="2021-06" db="EMBL/GenBank/DDBJ databases">
        <authorList>
            <person name="Kallberg Y."/>
            <person name="Tangrot J."/>
            <person name="Rosling A."/>
        </authorList>
    </citation>
    <scope>NUCLEOTIDE SEQUENCE</scope>
    <source>
        <strain evidence="1">CL356</strain>
    </source>
</reference>
<feature type="non-terminal residue" evidence="1">
    <location>
        <position position="188"/>
    </location>
</feature>
<dbReference type="Proteomes" id="UP000789525">
    <property type="component" value="Unassembled WGS sequence"/>
</dbReference>
<accession>A0ACA9QXX5</accession>
<dbReference type="EMBL" id="CAJVPT010063685">
    <property type="protein sequence ID" value="CAG8769029.1"/>
    <property type="molecule type" value="Genomic_DNA"/>
</dbReference>
<sequence>SSSAPIAEVGVSIPVVVVKIKTWTPPADQERGLFQSSNQDLPAVDIVCHSSLLSDAMKRNTANLNPSSSGNPSFKSRSGSSDLSDLSTDSGGIPRISSMQSSPSDNRFPMDDPDDIDYDSMESSEYDVPLTTSKRVPSREDRPKFRNLLNTKLEQMFSEKGIPLTPYGRIPWTTLGETLAEKGFYITG</sequence>
<feature type="non-terminal residue" evidence="1">
    <location>
        <position position="1"/>
    </location>
</feature>
<name>A0ACA9QXX5_9GLOM</name>
<evidence type="ECO:0000313" key="2">
    <source>
        <dbReference type="Proteomes" id="UP000789525"/>
    </source>
</evidence>
<organism evidence="1 2">
    <name type="scientific">Acaulospora colombiana</name>
    <dbReference type="NCBI Taxonomy" id="27376"/>
    <lineage>
        <taxon>Eukaryota</taxon>
        <taxon>Fungi</taxon>
        <taxon>Fungi incertae sedis</taxon>
        <taxon>Mucoromycota</taxon>
        <taxon>Glomeromycotina</taxon>
        <taxon>Glomeromycetes</taxon>
        <taxon>Diversisporales</taxon>
        <taxon>Acaulosporaceae</taxon>
        <taxon>Acaulospora</taxon>
    </lineage>
</organism>